<evidence type="ECO:0000256" key="1">
    <source>
        <dbReference type="SAM" id="MobiDB-lite"/>
    </source>
</evidence>
<evidence type="ECO:0008006" key="4">
    <source>
        <dbReference type="Google" id="ProtNLM"/>
    </source>
</evidence>
<feature type="compositionally biased region" description="Basic and acidic residues" evidence="1">
    <location>
        <begin position="55"/>
        <end position="71"/>
    </location>
</feature>
<organism evidence="2 3">
    <name type="scientific">Actinopolyspora mzabensis</name>
    <dbReference type="NCBI Taxonomy" id="995066"/>
    <lineage>
        <taxon>Bacteria</taxon>
        <taxon>Bacillati</taxon>
        <taxon>Actinomycetota</taxon>
        <taxon>Actinomycetes</taxon>
        <taxon>Actinopolysporales</taxon>
        <taxon>Actinopolysporaceae</taxon>
        <taxon>Actinopolyspora</taxon>
    </lineage>
</organism>
<reference evidence="3" key="1">
    <citation type="submission" date="2016-10" db="EMBL/GenBank/DDBJ databases">
        <authorList>
            <person name="Varghese N."/>
            <person name="Submissions S."/>
        </authorList>
    </citation>
    <scope>NUCLEOTIDE SEQUENCE [LARGE SCALE GENOMIC DNA]</scope>
    <source>
        <strain evidence="3">DSM 45460</strain>
    </source>
</reference>
<feature type="region of interest" description="Disordered" evidence="1">
    <location>
        <begin position="38"/>
        <end position="71"/>
    </location>
</feature>
<dbReference type="Proteomes" id="UP000199213">
    <property type="component" value="Unassembled WGS sequence"/>
</dbReference>
<dbReference type="AlphaFoldDB" id="A0A1G8YE30"/>
<name>A0A1G8YE30_ACTMZ</name>
<accession>A0A1G8YE30</accession>
<dbReference type="OrthoDB" id="6161020at2"/>
<protein>
    <recommendedName>
        <fullName evidence="4">DUF2795 domain-containing protein</fullName>
    </recommendedName>
</protein>
<dbReference type="Pfam" id="PF11387">
    <property type="entry name" value="DUF2795"/>
    <property type="match status" value="1"/>
</dbReference>
<dbReference type="EMBL" id="FNFM01000003">
    <property type="protein sequence ID" value="SDK01132.1"/>
    <property type="molecule type" value="Genomic_DNA"/>
</dbReference>
<keyword evidence="3" id="KW-1185">Reference proteome</keyword>
<proteinExistence type="predicted"/>
<evidence type="ECO:0000313" key="3">
    <source>
        <dbReference type="Proteomes" id="UP000199213"/>
    </source>
</evidence>
<dbReference type="InterPro" id="IPR021527">
    <property type="entry name" value="DUF2795"/>
</dbReference>
<dbReference type="RefSeq" id="WP_092627161.1">
    <property type="nucleotide sequence ID" value="NZ_FNFM01000003.1"/>
</dbReference>
<gene>
    <name evidence="2" type="ORF">SAMN04487820_103406</name>
</gene>
<evidence type="ECO:0000313" key="2">
    <source>
        <dbReference type="EMBL" id="SDK01132.1"/>
    </source>
</evidence>
<sequence>MTDADERRVNKALQGLEFPADKAELIRYAEEREADPRTLRALRALPDGTYGNSDEVERSVPQRPEQETPGR</sequence>